<evidence type="ECO:0000256" key="1">
    <source>
        <dbReference type="ARBA" id="ARBA00008072"/>
    </source>
</evidence>
<keyword evidence="3" id="KW-0560">Oxidoreductase</keyword>
<dbReference type="InterPro" id="IPR047122">
    <property type="entry name" value="Trans-enoyl_RdTase-like"/>
</dbReference>
<name>A0A3M6WNS8_HORWE</name>
<feature type="domain" description="Enoyl reductase (ER)" evidence="4">
    <location>
        <begin position="58"/>
        <end position="301"/>
    </location>
</feature>
<dbReference type="PANTHER" id="PTHR45348:SF5">
    <property type="entry name" value="OXIDOREDUCTASE, PUTATIVE (AFU_ORTHOLOGUE AFUA_8G01420)-RELATED"/>
    <property type="match status" value="1"/>
</dbReference>
<dbReference type="PANTHER" id="PTHR45348">
    <property type="entry name" value="HYPOTHETICAL OXIDOREDUCTASE (EUROFUNG)"/>
    <property type="match status" value="1"/>
</dbReference>
<comment type="caution">
    <text evidence="5">The sequence shown here is derived from an EMBL/GenBank/DDBJ whole genome shotgun (WGS) entry which is preliminary data.</text>
</comment>
<dbReference type="Proteomes" id="UP000281245">
    <property type="component" value="Unassembled WGS sequence"/>
</dbReference>
<dbReference type="OrthoDB" id="3233595at2759"/>
<dbReference type="Pfam" id="PF08240">
    <property type="entry name" value="ADH_N"/>
    <property type="match status" value="1"/>
</dbReference>
<dbReference type="CDD" id="cd08249">
    <property type="entry name" value="enoyl_reductase_like"/>
    <property type="match status" value="1"/>
</dbReference>
<dbReference type="InterPro" id="IPR020843">
    <property type="entry name" value="ER"/>
</dbReference>
<dbReference type="GO" id="GO:0016651">
    <property type="term" value="F:oxidoreductase activity, acting on NAD(P)H"/>
    <property type="evidence" value="ECO:0007669"/>
    <property type="project" value="InterPro"/>
</dbReference>
<dbReference type="InterPro" id="IPR011032">
    <property type="entry name" value="GroES-like_sf"/>
</dbReference>
<accession>A0A3M6WNS8</accession>
<dbReference type="Gene3D" id="3.90.180.10">
    <property type="entry name" value="Medium-chain alcohol dehydrogenases, catalytic domain"/>
    <property type="match status" value="1"/>
</dbReference>
<dbReference type="EMBL" id="QWIL01000362">
    <property type="protein sequence ID" value="RMY19874.1"/>
    <property type="molecule type" value="Genomic_DNA"/>
</dbReference>
<evidence type="ECO:0000256" key="3">
    <source>
        <dbReference type="ARBA" id="ARBA00023002"/>
    </source>
</evidence>
<evidence type="ECO:0000313" key="8">
    <source>
        <dbReference type="Proteomes" id="UP000281245"/>
    </source>
</evidence>
<organism evidence="5 8">
    <name type="scientific">Hortaea werneckii</name>
    <name type="common">Black yeast</name>
    <name type="synonym">Cladosporium werneckii</name>
    <dbReference type="NCBI Taxonomy" id="91943"/>
    <lineage>
        <taxon>Eukaryota</taxon>
        <taxon>Fungi</taxon>
        <taxon>Dikarya</taxon>
        <taxon>Ascomycota</taxon>
        <taxon>Pezizomycotina</taxon>
        <taxon>Dothideomycetes</taxon>
        <taxon>Dothideomycetidae</taxon>
        <taxon>Mycosphaerellales</taxon>
        <taxon>Teratosphaeriaceae</taxon>
        <taxon>Hortaea</taxon>
    </lineage>
</organism>
<dbReference type="Gene3D" id="3.40.50.720">
    <property type="entry name" value="NAD(P)-binding Rossmann-like Domain"/>
    <property type="match status" value="1"/>
</dbReference>
<dbReference type="AlphaFoldDB" id="A0A3M6WNS8"/>
<protein>
    <recommendedName>
        <fullName evidence="4">Enoyl reductase (ER) domain-containing protein</fullName>
    </recommendedName>
</protein>
<evidence type="ECO:0000256" key="2">
    <source>
        <dbReference type="ARBA" id="ARBA00011245"/>
    </source>
</evidence>
<gene>
    <name evidence="6" type="ORF">D0867_04408</name>
    <name evidence="5" type="ORF">D0869_07759</name>
</gene>
<dbReference type="SUPFAM" id="SSF51735">
    <property type="entry name" value="NAD(P)-binding Rossmann-fold domains"/>
    <property type="match status" value="1"/>
</dbReference>
<reference evidence="7 8" key="1">
    <citation type="journal article" date="2018" name="BMC Genomics">
        <title>Genomic evidence for intraspecific hybridization in a clonal and extremely halotolerant yeast.</title>
        <authorList>
            <person name="Gostincar C."/>
            <person name="Stajich J.E."/>
            <person name="Zupancic J."/>
            <person name="Zalar P."/>
            <person name="Gunde-Cimerman N."/>
        </authorList>
    </citation>
    <scope>NUCLEOTIDE SEQUENCE [LARGE SCALE GENOMIC DNA]</scope>
    <source>
        <strain evidence="5 8">EXF-6656</strain>
        <strain evidence="6 7">EXF-6669</strain>
    </source>
</reference>
<dbReference type="SMART" id="SM00829">
    <property type="entry name" value="PKS_ER"/>
    <property type="match status" value="1"/>
</dbReference>
<dbReference type="EMBL" id="QWIJ01000636">
    <property type="protein sequence ID" value="RMX80165.1"/>
    <property type="molecule type" value="Genomic_DNA"/>
</dbReference>
<comment type="subunit">
    <text evidence="2">Monomer.</text>
</comment>
<evidence type="ECO:0000259" key="4">
    <source>
        <dbReference type="SMART" id="SM00829"/>
    </source>
</evidence>
<sequence>MKTDGTAKIPTDVGTIIEISSDCVARGPFPFPTRYRRTLIYTGLLKYATMKEAIIHAGPKVEIIDSPIPKAKPGQVVIKVAYSGSNPKDWKVPEWMPDLPPANQGDDIAGVIHEVGEGVTEFKKGDRVAAFHEMLQPHGSYAEYAVAWAHTTFFLPEKTSFEEGAAIPLAALTAAVGLYAHDRLDLPQPWSPATKPIPLLVYGASSAVGTYVLQLAVRSNIHPLICVAGKAQDHVKSMIDTSKGDTIVDYRNGDEAVVQGIKDALKGQKLEYAYDAVSEKGSIKNIASVLDSKTGKSTFVLPPPGGWTGKFPELGETQQSTTNVGSVHGPLKDLGFVYCRYFTRGLEEGFFRGQKQEVIPGGLGGVQKGLENLKNGAASAVKYVFNISETTGAGSGQ</sequence>
<dbReference type="Proteomes" id="UP000271337">
    <property type="component" value="Unassembled WGS sequence"/>
</dbReference>
<evidence type="ECO:0000313" key="5">
    <source>
        <dbReference type="EMBL" id="RMX80165.1"/>
    </source>
</evidence>
<dbReference type="InterPro" id="IPR013154">
    <property type="entry name" value="ADH-like_N"/>
</dbReference>
<evidence type="ECO:0000313" key="7">
    <source>
        <dbReference type="Proteomes" id="UP000271337"/>
    </source>
</evidence>
<comment type="similarity">
    <text evidence="1">Belongs to the zinc-containing alcohol dehydrogenase family.</text>
</comment>
<dbReference type="VEuPathDB" id="FungiDB:BTJ68_11726"/>
<dbReference type="InterPro" id="IPR036291">
    <property type="entry name" value="NAD(P)-bd_dom_sf"/>
</dbReference>
<evidence type="ECO:0000313" key="6">
    <source>
        <dbReference type="EMBL" id="RMY19874.1"/>
    </source>
</evidence>
<dbReference type="SUPFAM" id="SSF50129">
    <property type="entry name" value="GroES-like"/>
    <property type="match status" value="1"/>
</dbReference>
<proteinExistence type="inferred from homology"/>